<gene>
    <name evidence="3" type="ORF">NTGZN8_340037</name>
</gene>
<accession>A0A916BH14</accession>
<dbReference type="RefSeq" id="WP_213036293.1">
    <property type="nucleotide sequence ID" value="NZ_CAJNBL010000028.1"/>
</dbReference>
<dbReference type="Pfam" id="PF12804">
    <property type="entry name" value="NTP_transf_3"/>
    <property type="match status" value="1"/>
</dbReference>
<dbReference type="Proteomes" id="UP000675882">
    <property type="component" value="Unassembled WGS sequence"/>
</dbReference>
<evidence type="ECO:0000256" key="1">
    <source>
        <dbReference type="ARBA" id="ARBA00022842"/>
    </source>
</evidence>
<dbReference type="EMBL" id="CAJNBL010000028">
    <property type="protein sequence ID" value="CAE6725012.1"/>
    <property type="molecule type" value="Genomic_DNA"/>
</dbReference>
<proteinExistence type="predicted"/>
<dbReference type="Gene3D" id="3.90.550.10">
    <property type="entry name" value="Spore Coat Polysaccharide Biosynthesis Protein SpsA, Chain A"/>
    <property type="match status" value="1"/>
</dbReference>
<dbReference type="AlphaFoldDB" id="A0A916BH14"/>
<protein>
    <submittedName>
        <fullName evidence="3">Nucleotidyltransferase family protein</fullName>
    </submittedName>
</protein>
<dbReference type="GO" id="GO:0016779">
    <property type="term" value="F:nucleotidyltransferase activity"/>
    <property type="evidence" value="ECO:0007669"/>
    <property type="project" value="UniProtKB-ARBA"/>
</dbReference>
<organism evidence="3 4">
    <name type="scientific">Candidatus Nitrotoga fabula</name>
    <dbReference type="NCBI Taxonomy" id="2182327"/>
    <lineage>
        <taxon>Bacteria</taxon>
        <taxon>Pseudomonadati</taxon>
        <taxon>Pseudomonadota</taxon>
        <taxon>Betaproteobacteria</taxon>
        <taxon>Nitrosomonadales</taxon>
        <taxon>Gallionellaceae</taxon>
        <taxon>Candidatus Nitrotoga</taxon>
    </lineage>
</organism>
<evidence type="ECO:0000313" key="3">
    <source>
        <dbReference type="EMBL" id="CAE6725012.1"/>
    </source>
</evidence>
<comment type="caution">
    <text evidence="3">The sequence shown here is derived from an EMBL/GenBank/DDBJ whole genome shotgun (WGS) entry which is preliminary data.</text>
</comment>
<evidence type="ECO:0000259" key="2">
    <source>
        <dbReference type="Pfam" id="PF12804"/>
    </source>
</evidence>
<sequence>MIGILLAAGFSRRFGKTNKLLHLLPNGASIGATSAINLIDVLPVSIAVVQPDSQKLAKQLELAGLQVVTCMNEQGMAYSLAAATKYAAKLPESSGGFIIALADMPFIRPDSIEMVAKKLSQENHSIVLPTYQGSRGHPVGFAAKFRSELEKLQGDEGARSVIKSHQDEVHTFECEDPGILMDIDTQADLAGI</sequence>
<dbReference type="PANTHER" id="PTHR43777:SF1">
    <property type="entry name" value="MOLYBDENUM COFACTOR CYTIDYLYLTRANSFERASE"/>
    <property type="match status" value="1"/>
</dbReference>
<keyword evidence="1" id="KW-0460">Magnesium</keyword>
<reference evidence="3" key="1">
    <citation type="submission" date="2021-02" db="EMBL/GenBank/DDBJ databases">
        <authorList>
            <person name="Han P."/>
        </authorList>
    </citation>
    <scope>NUCLEOTIDE SEQUENCE</scope>
    <source>
        <strain evidence="3">Candidatus Nitrotoga sp. ZN8</strain>
    </source>
</reference>
<dbReference type="InterPro" id="IPR025877">
    <property type="entry name" value="MobA-like_NTP_Trfase"/>
</dbReference>
<dbReference type="CDD" id="cd04182">
    <property type="entry name" value="GT_2_like_f"/>
    <property type="match status" value="1"/>
</dbReference>
<name>A0A916BH14_9PROT</name>
<feature type="domain" description="MobA-like NTP transferase" evidence="2">
    <location>
        <begin position="3"/>
        <end position="167"/>
    </location>
</feature>
<dbReference type="PANTHER" id="PTHR43777">
    <property type="entry name" value="MOLYBDENUM COFACTOR CYTIDYLYLTRANSFERASE"/>
    <property type="match status" value="1"/>
</dbReference>
<evidence type="ECO:0000313" key="4">
    <source>
        <dbReference type="Proteomes" id="UP000675882"/>
    </source>
</evidence>
<keyword evidence="4" id="KW-1185">Reference proteome</keyword>
<dbReference type="InterPro" id="IPR029044">
    <property type="entry name" value="Nucleotide-diphossugar_trans"/>
</dbReference>
<dbReference type="SUPFAM" id="SSF53448">
    <property type="entry name" value="Nucleotide-diphospho-sugar transferases"/>
    <property type="match status" value="1"/>
</dbReference>